<feature type="non-terminal residue" evidence="1">
    <location>
        <position position="1"/>
    </location>
</feature>
<dbReference type="Proteomes" id="UP000324800">
    <property type="component" value="Unassembled WGS sequence"/>
</dbReference>
<evidence type="ECO:0000313" key="1">
    <source>
        <dbReference type="EMBL" id="KAA6360686.1"/>
    </source>
</evidence>
<accession>A0A5J4TQC8</accession>
<reference evidence="1 2" key="1">
    <citation type="submission" date="2019-03" db="EMBL/GenBank/DDBJ databases">
        <title>Single cell metagenomics reveals metabolic interactions within the superorganism composed of flagellate Streblomastix strix and complex community of Bacteroidetes bacteria on its surface.</title>
        <authorList>
            <person name="Treitli S.C."/>
            <person name="Kolisko M."/>
            <person name="Husnik F."/>
            <person name="Keeling P."/>
            <person name="Hampl V."/>
        </authorList>
    </citation>
    <scope>NUCLEOTIDE SEQUENCE [LARGE SCALE GENOMIC DNA]</scope>
    <source>
        <strain evidence="1">ST1C</strain>
    </source>
</reference>
<name>A0A5J4TQC8_9EUKA</name>
<gene>
    <name evidence="1" type="ORF">EZS28_043786</name>
</gene>
<protein>
    <submittedName>
        <fullName evidence="1">Uncharacterized protein</fullName>
    </submittedName>
</protein>
<proteinExistence type="predicted"/>
<evidence type="ECO:0000313" key="2">
    <source>
        <dbReference type="Proteomes" id="UP000324800"/>
    </source>
</evidence>
<dbReference type="EMBL" id="SNRW01026596">
    <property type="protein sequence ID" value="KAA6360686.1"/>
    <property type="molecule type" value="Genomic_DNA"/>
</dbReference>
<dbReference type="AlphaFoldDB" id="A0A5J4TQC8"/>
<comment type="caution">
    <text evidence="1">The sequence shown here is derived from an EMBL/GenBank/DDBJ whole genome shotgun (WGS) entry which is preliminary data.</text>
</comment>
<sequence length="76" mass="9147">RKSKTDEKAKAMIDEMINEQTNEQIIESTNRQIVEEKYDKRIHDLIDSEGDLETRISNQQLAYRLEKLEMKIYFLK</sequence>
<organism evidence="1 2">
    <name type="scientific">Streblomastix strix</name>
    <dbReference type="NCBI Taxonomy" id="222440"/>
    <lineage>
        <taxon>Eukaryota</taxon>
        <taxon>Metamonada</taxon>
        <taxon>Preaxostyla</taxon>
        <taxon>Oxymonadida</taxon>
        <taxon>Streblomastigidae</taxon>
        <taxon>Streblomastix</taxon>
    </lineage>
</organism>